<protein>
    <submittedName>
        <fullName evidence="3">Uncharacterized protein YndB with AHSA1/START domain</fullName>
    </submittedName>
</protein>
<dbReference type="Gene3D" id="3.30.530.20">
    <property type="match status" value="1"/>
</dbReference>
<evidence type="ECO:0000313" key="4">
    <source>
        <dbReference type="Proteomes" id="UP000757540"/>
    </source>
</evidence>
<sequence length="214" mass="22525">MSITIDPVATAGLVAREVRSGERGGEPTRITVARRTYAAERDDVWDAVTSAERLPRWFLPVDGDLAPGGRYQLEGNAGGTIERCEAPESFSVTWEFGGGTSWVTVTLRPHDAGTLLELVHESPVQPEFWEQYGPGAGGVGWDLALMGLGLHLATGAAGDPREADAWSVSPDGVAFVRAAATAWGEAAAADGDDPESARAAAERTVAFYTTAPEA</sequence>
<feature type="domain" description="Activator of Hsp90 ATPase homologue 1/2-like C-terminal" evidence="2">
    <location>
        <begin position="39"/>
        <end position="126"/>
    </location>
</feature>
<comment type="similarity">
    <text evidence="1">Belongs to the AHA1 family.</text>
</comment>
<comment type="caution">
    <text evidence="3">The sequence shown here is derived from an EMBL/GenBank/DDBJ whole genome shotgun (WGS) entry which is preliminary data.</text>
</comment>
<dbReference type="Proteomes" id="UP000757540">
    <property type="component" value="Unassembled WGS sequence"/>
</dbReference>
<dbReference type="CDD" id="cd08899">
    <property type="entry name" value="SRPBCC_CalC_Aha1-like_6"/>
    <property type="match status" value="1"/>
</dbReference>
<keyword evidence="4" id="KW-1185">Reference proteome</keyword>
<dbReference type="InterPro" id="IPR013538">
    <property type="entry name" value="ASHA1/2-like_C"/>
</dbReference>
<gene>
    <name evidence="3" type="ORF">HDG69_002869</name>
</gene>
<dbReference type="SUPFAM" id="SSF55961">
    <property type="entry name" value="Bet v1-like"/>
    <property type="match status" value="1"/>
</dbReference>
<evidence type="ECO:0000256" key="1">
    <source>
        <dbReference type="ARBA" id="ARBA00006817"/>
    </source>
</evidence>
<accession>A0ABX2A673</accession>
<organism evidence="3 4">
    <name type="scientific">Isoptericola halotolerans</name>
    <dbReference type="NCBI Taxonomy" id="300560"/>
    <lineage>
        <taxon>Bacteria</taxon>
        <taxon>Bacillati</taxon>
        <taxon>Actinomycetota</taxon>
        <taxon>Actinomycetes</taxon>
        <taxon>Micrococcales</taxon>
        <taxon>Promicromonosporaceae</taxon>
        <taxon>Isoptericola</taxon>
    </lineage>
</organism>
<dbReference type="RefSeq" id="WP_171784489.1">
    <property type="nucleotide sequence ID" value="NZ_JABEZU010000003.1"/>
</dbReference>
<evidence type="ECO:0000313" key="3">
    <source>
        <dbReference type="EMBL" id="NOV98284.1"/>
    </source>
</evidence>
<proteinExistence type="inferred from homology"/>
<dbReference type="InterPro" id="IPR023393">
    <property type="entry name" value="START-like_dom_sf"/>
</dbReference>
<dbReference type="Pfam" id="PF08327">
    <property type="entry name" value="AHSA1"/>
    <property type="match status" value="1"/>
</dbReference>
<name>A0ABX2A673_9MICO</name>
<evidence type="ECO:0000259" key="2">
    <source>
        <dbReference type="Pfam" id="PF08327"/>
    </source>
</evidence>
<reference evidence="3 4" key="1">
    <citation type="submission" date="2020-05" db="EMBL/GenBank/DDBJ databases">
        <title>Genomic Encyclopedia of Type Strains, Phase III (KMG-III): the genomes of soil and plant-associated and newly described type strains.</title>
        <authorList>
            <person name="Whitman W."/>
        </authorList>
    </citation>
    <scope>NUCLEOTIDE SEQUENCE [LARGE SCALE GENOMIC DNA]</scope>
    <source>
        <strain evidence="3 4">KCTC 19046</strain>
    </source>
</reference>
<dbReference type="EMBL" id="JABEZU010000003">
    <property type="protein sequence ID" value="NOV98284.1"/>
    <property type="molecule type" value="Genomic_DNA"/>
</dbReference>